<evidence type="ECO:0000313" key="1">
    <source>
        <dbReference type="EMBL" id="EST17997.1"/>
    </source>
</evidence>
<evidence type="ECO:0000313" key="2">
    <source>
        <dbReference type="Proteomes" id="UP000017984"/>
    </source>
</evidence>
<dbReference type="AlphaFoldDB" id="V6JDL3"/>
<dbReference type="PATRIC" id="fig|1352936.5.peg.9537"/>
<name>V6JDL3_STRRC</name>
<organism evidence="1 2">
    <name type="scientific">Streptomyces roseochromogenus subsp. oscitans DS 12.976</name>
    <dbReference type="NCBI Taxonomy" id="1352936"/>
    <lineage>
        <taxon>Bacteria</taxon>
        <taxon>Bacillati</taxon>
        <taxon>Actinomycetota</taxon>
        <taxon>Actinomycetes</taxon>
        <taxon>Kitasatosporales</taxon>
        <taxon>Streptomycetaceae</taxon>
        <taxon>Streptomyces</taxon>
    </lineage>
</organism>
<protein>
    <submittedName>
        <fullName evidence="1">Uncharacterized protein</fullName>
    </submittedName>
</protein>
<dbReference type="HOGENOM" id="CLU_3222812_0_0_11"/>
<comment type="caution">
    <text evidence="1">The sequence shown here is derived from an EMBL/GenBank/DDBJ whole genome shotgun (WGS) entry which is preliminary data.</text>
</comment>
<gene>
    <name evidence="1" type="ORF">M878_45860</name>
</gene>
<keyword evidence="1" id="KW-0614">Plasmid</keyword>
<dbReference type="Proteomes" id="UP000017984">
    <property type="component" value="Plasmid pSros1"/>
</dbReference>
<keyword evidence="2" id="KW-1185">Reference proteome</keyword>
<accession>V6JDL3</accession>
<sequence length="44" mass="4995">MTNLLGPVGVALVYSVRPVHRPVLMARLQDEESRRFAELCRRAS</sequence>
<proteinExistence type="predicted"/>
<reference evidence="1 2" key="1">
    <citation type="journal article" date="2014" name="Genome Announc.">
        <title>Draft Genome Sequence of Streptomyces roseochromogenes subsp. oscitans DS 12.976, Producer of the Aminocoumarin Antibiotic Clorobiocin.</title>
        <authorList>
            <person name="Ruckert C."/>
            <person name="Kalinowski J."/>
            <person name="Heide L."/>
            <person name="Apel A.K."/>
        </authorList>
    </citation>
    <scope>NUCLEOTIDE SEQUENCE [LARGE SCALE GENOMIC DNA]</scope>
    <source>
        <strain evidence="1 2">DS 12.976</strain>
        <plasmid evidence="1">pSros1</plasmid>
    </source>
</reference>
<dbReference type="EMBL" id="AWQX01000399">
    <property type="protein sequence ID" value="EST17997.1"/>
    <property type="molecule type" value="Genomic_DNA"/>
</dbReference>
<geneLocation type="plasmid" evidence="1 2">
    <name>pSros1</name>
</geneLocation>